<reference evidence="1 2" key="1">
    <citation type="submission" date="2021-02" db="EMBL/GenBank/DDBJ databases">
        <title>Draft genome and description of Leucobacter sp nov strain Marseille-Q4368.</title>
        <authorList>
            <person name="Boxberger M."/>
            <person name="La Scola B."/>
        </authorList>
    </citation>
    <scope>NUCLEOTIDE SEQUENCE [LARGE SCALE GENOMIC DNA]</scope>
    <source>
        <strain evidence="1 2">Marseille-Q4368</strain>
    </source>
</reference>
<sequence>MQRVSEFAKAKGISRGRAYRLARSGVLPVRELNDGSIILEDAAMAWQPRHARPLSPRMAWLLLGMLDGEIPAGVRDAERSRLKGHVKGVREAENPAHVLAQKVSARAQLHVFFAHPEDAAEMRDDERIALSGVGAPGSGMMAGDVVEGYVAPSVIEKVKRDFLLHEQADGNVRLRVAEVREPGKAAIAADLADWGRAREMREANRIIHELLQEKC</sequence>
<evidence type="ECO:0000313" key="2">
    <source>
        <dbReference type="Proteomes" id="UP000811492"/>
    </source>
</evidence>
<organism evidence="1 2">
    <name type="scientific">Leucobacter manosquensis</name>
    <dbReference type="NCBI Taxonomy" id="2810611"/>
    <lineage>
        <taxon>Bacteria</taxon>
        <taxon>Bacillati</taxon>
        <taxon>Actinomycetota</taxon>
        <taxon>Actinomycetes</taxon>
        <taxon>Micrococcales</taxon>
        <taxon>Microbacteriaceae</taxon>
        <taxon>Leucobacter</taxon>
    </lineage>
</organism>
<keyword evidence="2" id="KW-1185">Reference proteome</keyword>
<accession>A0ABS5M5A0</accession>
<comment type="caution">
    <text evidence="1">The sequence shown here is derived from an EMBL/GenBank/DDBJ whole genome shotgun (WGS) entry which is preliminary data.</text>
</comment>
<protein>
    <recommendedName>
        <fullName evidence="3">Helix-turn-helix domain-containing protein</fullName>
    </recommendedName>
</protein>
<name>A0ABS5M5A0_9MICO</name>
<dbReference type="RefSeq" id="WP_211649383.1">
    <property type="nucleotide sequence ID" value="NZ_JAFEVO010000001.1"/>
</dbReference>
<dbReference type="Proteomes" id="UP000811492">
    <property type="component" value="Unassembled WGS sequence"/>
</dbReference>
<evidence type="ECO:0000313" key="1">
    <source>
        <dbReference type="EMBL" id="MBS3182379.1"/>
    </source>
</evidence>
<evidence type="ECO:0008006" key="3">
    <source>
        <dbReference type="Google" id="ProtNLM"/>
    </source>
</evidence>
<dbReference type="EMBL" id="JAFEVO010000001">
    <property type="protein sequence ID" value="MBS3182379.1"/>
    <property type="molecule type" value="Genomic_DNA"/>
</dbReference>
<gene>
    <name evidence="1" type="ORF">JSQ98_09270</name>
</gene>
<proteinExistence type="predicted"/>